<sequence>MNVDLILSSISQHVRLSPSETDLFTSVLESRTVYKKDYLIKSGEICRHDYFVNKGCLKVCYANEKGIECVTKFAIENWWVVDIDSFLNTTPSFFYYQAVEDTELLQISKANYHLLIEQIPAIQKFIIKRWQHSFIMLQHRFIQSNSLTAEEKYSQFKKKYPGLEQRISLRLTASYLGITPEFLSVLRKRETNSFS</sequence>
<dbReference type="OrthoDB" id="9152304at2"/>
<dbReference type="SUPFAM" id="SSF51206">
    <property type="entry name" value="cAMP-binding domain-like"/>
    <property type="match status" value="1"/>
</dbReference>
<dbReference type="RefSeq" id="WP_106527460.1">
    <property type="nucleotide sequence ID" value="NZ_PYAW01000001.1"/>
</dbReference>
<dbReference type="Gene3D" id="2.60.120.10">
    <property type="entry name" value="Jelly Rolls"/>
    <property type="match status" value="1"/>
</dbReference>
<name>A0A2P8HVU5_CHINA</name>
<dbReference type="Proteomes" id="UP000240971">
    <property type="component" value="Unassembled WGS sequence"/>
</dbReference>
<dbReference type="EMBL" id="PYAW01000001">
    <property type="protein sequence ID" value="PSL50305.1"/>
    <property type="molecule type" value="Genomic_DNA"/>
</dbReference>
<evidence type="ECO:0000313" key="2">
    <source>
        <dbReference type="EMBL" id="PSL50305.1"/>
    </source>
</evidence>
<dbReference type="AlphaFoldDB" id="A0A2P8HVU5"/>
<reference evidence="2 3" key="1">
    <citation type="submission" date="2018-03" db="EMBL/GenBank/DDBJ databases">
        <title>Genomic Encyclopedia of Archaeal and Bacterial Type Strains, Phase II (KMG-II): from individual species to whole genera.</title>
        <authorList>
            <person name="Goeker M."/>
        </authorList>
    </citation>
    <scope>NUCLEOTIDE SEQUENCE [LARGE SCALE GENOMIC DNA]</scope>
    <source>
        <strain evidence="2 3">DSM 24859</strain>
    </source>
</reference>
<keyword evidence="3" id="KW-1185">Reference proteome</keyword>
<accession>A0A2P8HVU5</accession>
<evidence type="ECO:0000313" key="3">
    <source>
        <dbReference type="Proteomes" id="UP000240971"/>
    </source>
</evidence>
<feature type="domain" description="Cyclic nucleotide-binding" evidence="1">
    <location>
        <begin position="16"/>
        <end position="133"/>
    </location>
</feature>
<evidence type="ECO:0000259" key="1">
    <source>
        <dbReference type="PROSITE" id="PS50042"/>
    </source>
</evidence>
<gene>
    <name evidence="2" type="ORF">CLV51_1011649</name>
</gene>
<comment type="caution">
    <text evidence="2">The sequence shown here is derived from an EMBL/GenBank/DDBJ whole genome shotgun (WGS) entry which is preliminary data.</text>
</comment>
<dbReference type="Pfam" id="PF00027">
    <property type="entry name" value="cNMP_binding"/>
    <property type="match status" value="1"/>
</dbReference>
<dbReference type="PROSITE" id="PS50042">
    <property type="entry name" value="CNMP_BINDING_3"/>
    <property type="match status" value="1"/>
</dbReference>
<dbReference type="CDD" id="cd00038">
    <property type="entry name" value="CAP_ED"/>
    <property type="match status" value="1"/>
</dbReference>
<dbReference type="InterPro" id="IPR000595">
    <property type="entry name" value="cNMP-bd_dom"/>
</dbReference>
<dbReference type="InterPro" id="IPR014710">
    <property type="entry name" value="RmlC-like_jellyroll"/>
</dbReference>
<organism evidence="2 3">
    <name type="scientific">Chitinophaga niastensis</name>
    <dbReference type="NCBI Taxonomy" id="536980"/>
    <lineage>
        <taxon>Bacteria</taxon>
        <taxon>Pseudomonadati</taxon>
        <taxon>Bacteroidota</taxon>
        <taxon>Chitinophagia</taxon>
        <taxon>Chitinophagales</taxon>
        <taxon>Chitinophagaceae</taxon>
        <taxon>Chitinophaga</taxon>
    </lineage>
</organism>
<proteinExistence type="predicted"/>
<dbReference type="InterPro" id="IPR018490">
    <property type="entry name" value="cNMP-bd_dom_sf"/>
</dbReference>
<protein>
    <submittedName>
        <fullName evidence="2">CRP-like cAMP-binding protein</fullName>
    </submittedName>
</protein>